<dbReference type="GO" id="GO:0000467">
    <property type="term" value="P:exonucleolytic trimming to generate mature 3'-end of 5.8S rRNA from tricistronic rRNA transcript (SSU-rRNA, 5.8S rRNA, LSU-rRNA)"/>
    <property type="evidence" value="ECO:0007669"/>
    <property type="project" value="TreeGrafter"/>
</dbReference>
<evidence type="ECO:0000259" key="11">
    <source>
        <dbReference type="Pfam" id="PF03725"/>
    </source>
</evidence>
<dbReference type="GO" id="GO:0035925">
    <property type="term" value="F:mRNA 3'-UTR AU-rich region binding"/>
    <property type="evidence" value="ECO:0007669"/>
    <property type="project" value="TreeGrafter"/>
</dbReference>
<proteinExistence type="inferred from homology"/>
<dbReference type="GO" id="GO:0071038">
    <property type="term" value="P:TRAMP-dependent tRNA surveillance pathway"/>
    <property type="evidence" value="ECO:0007669"/>
    <property type="project" value="TreeGrafter"/>
</dbReference>
<dbReference type="GO" id="GO:0034476">
    <property type="term" value="P:U5 snRNA 3'-end processing"/>
    <property type="evidence" value="ECO:0007669"/>
    <property type="project" value="TreeGrafter"/>
</dbReference>
<comment type="similarity">
    <text evidence="3">Belongs to the RNase PH family.</text>
</comment>
<name>A0AAV7Y5S4_9EUKA</name>
<dbReference type="InterPro" id="IPR027408">
    <property type="entry name" value="PNPase/RNase_PH_dom_sf"/>
</dbReference>
<evidence type="ECO:0000256" key="6">
    <source>
        <dbReference type="ARBA" id="ARBA00022835"/>
    </source>
</evidence>
<dbReference type="GO" id="GO:0034473">
    <property type="term" value="P:U1 snRNA 3'-end processing"/>
    <property type="evidence" value="ECO:0007669"/>
    <property type="project" value="TreeGrafter"/>
</dbReference>
<dbReference type="GO" id="GO:0000176">
    <property type="term" value="C:nuclear exosome (RNase complex)"/>
    <property type="evidence" value="ECO:0007669"/>
    <property type="project" value="TreeGrafter"/>
</dbReference>
<dbReference type="SUPFAM" id="SSF54211">
    <property type="entry name" value="Ribosomal protein S5 domain 2-like"/>
    <property type="match status" value="1"/>
</dbReference>
<dbReference type="GO" id="GO:0071035">
    <property type="term" value="P:nuclear polyadenylation-dependent rRNA catabolic process"/>
    <property type="evidence" value="ECO:0007669"/>
    <property type="project" value="TreeGrafter"/>
</dbReference>
<organism evidence="12 13">
    <name type="scientific">Anaeramoeba flamelloides</name>
    <dbReference type="NCBI Taxonomy" id="1746091"/>
    <lineage>
        <taxon>Eukaryota</taxon>
        <taxon>Metamonada</taxon>
        <taxon>Anaeramoebidae</taxon>
        <taxon>Anaeramoeba</taxon>
    </lineage>
</organism>
<keyword evidence="5" id="KW-0698">rRNA processing</keyword>
<dbReference type="GO" id="GO:0000177">
    <property type="term" value="C:cytoplasmic exosome (RNase complex)"/>
    <property type="evidence" value="ECO:0007669"/>
    <property type="project" value="TreeGrafter"/>
</dbReference>
<dbReference type="InterPro" id="IPR050590">
    <property type="entry name" value="Exosome_comp_Rrp42_subfam"/>
</dbReference>
<reference evidence="12" key="1">
    <citation type="submission" date="2022-08" db="EMBL/GenBank/DDBJ databases">
        <title>Novel sulphate-reducing endosymbionts in the free-living metamonad Anaeramoeba.</title>
        <authorList>
            <person name="Jerlstrom-Hultqvist J."/>
            <person name="Cepicka I."/>
            <person name="Gallot-Lavallee L."/>
            <person name="Salas-Leiva D."/>
            <person name="Curtis B.A."/>
            <person name="Zahonova K."/>
            <person name="Pipaliya S."/>
            <person name="Dacks J."/>
            <person name="Roger A.J."/>
        </authorList>
    </citation>
    <scope>NUCLEOTIDE SEQUENCE</scope>
    <source>
        <strain evidence="12">Busselton2</strain>
    </source>
</reference>
<accession>A0AAV7Y5S4</accession>
<dbReference type="Pfam" id="PF01138">
    <property type="entry name" value="RNase_PH"/>
    <property type="match status" value="1"/>
</dbReference>
<dbReference type="GO" id="GO:0016075">
    <property type="term" value="P:rRNA catabolic process"/>
    <property type="evidence" value="ECO:0007669"/>
    <property type="project" value="TreeGrafter"/>
</dbReference>
<evidence type="ECO:0000259" key="10">
    <source>
        <dbReference type="Pfam" id="PF01138"/>
    </source>
</evidence>
<evidence type="ECO:0000313" key="13">
    <source>
        <dbReference type="Proteomes" id="UP001146793"/>
    </source>
</evidence>
<dbReference type="InterPro" id="IPR001247">
    <property type="entry name" value="ExoRNase_PH_dom1"/>
</dbReference>
<dbReference type="AlphaFoldDB" id="A0AAV7Y5S4"/>
<dbReference type="GO" id="GO:0005730">
    <property type="term" value="C:nucleolus"/>
    <property type="evidence" value="ECO:0007669"/>
    <property type="project" value="UniProtKB-SubCell"/>
</dbReference>
<evidence type="ECO:0000256" key="3">
    <source>
        <dbReference type="ARBA" id="ARBA00006678"/>
    </source>
</evidence>
<dbReference type="GO" id="GO:0034475">
    <property type="term" value="P:U4 snRNA 3'-end processing"/>
    <property type="evidence" value="ECO:0007669"/>
    <property type="project" value="TreeGrafter"/>
</dbReference>
<dbReference type="EMBL" id="JANTQA010000072">
    <property type="protein sequence ID" value="KAJ3424371.1"/>
    <property type="molecule type" value="Genomic_DNA"/>
</dbReference>
<dbReference type="Gene3D" id="3.30.230.70">
    <property type="entry name" value="GHMP Kinase, N-terminal domain"/>
    <property type="match status" value="1"/>
</dbReference>
<dbReference type="Pfam" id="PF03725">
    <property type="entry name" value="RNase_PH_C"/>
    <property type="match status" value="1"/>
</dbReference>
<feature type="domain" description="Exoribonuclease phosphorolytic" evidence="11">
    <location>
        <begin position="189"/>
        <end position="255"/>
    </location>
</feature>
<dbReference type="Proteomes" id="UP001146793">
    <property type="component" value="Unassembled WGS sequence"/>
</dbReference>
<dbReference type="GO" id="GO:0071028">
    <property type="term" value="P:nuclear mRNA surveillance"/>
    <property type="evidence" value="ECO:0007669"/>
    <property type="project" value="TreeGrafter"/>
</dbReference>
<evidence type="ECO:0000256" key="5">
    <source>
        <dbReference type="ARBA" id="ARBA00022552"/>
    </source>
</evidence>
<dbReference type="InterPro" id="IPR036345">
    <property type="entry name" value="ExoRNase_PH_dom2_sf"/>
</dbReference>
<keyword evidence="8" id="KW-0539">Nucleus</keyword>
<keyword evidence="4" id="KW-0963">Cytoplasm</keyword>
<evidence type="ECO:0000313" key="12">
    <source>
        <dbReference type="EMBL" id="KAJ3424371.1"/>
    </source>
</evidence>
<comment type="subcellular location">
    <subcellularLocation>
        <location evidence="1">Cytoplasm</location>
    </subcellularLocation>
    <subcellularLocation>
        <location evidence="2">Nucleus</location>
        <location evidence="2">Nucleolus</location>
    </subcellularLocation>
</comment>
<keyword evidence="6" id="KW-0271">Exosome</keyword>
<dbReference type="InterPro" id="IPR015847">
    <property type="entry name" value="ExoRNase_PH_dom2"/>
</dbReference>
<feature type="domain" description="Exoribonuclease phosphorolytic" evidence="10">
    <location>
        <begin position="32"/>
        <end position="164"/>
    </location>
</feature>
<evidence type="ECO:0000256" key="4">
    <source>
        <dbReference type="ARBA" id="ARBA00022490"/>
    </source>
</evidence>
<comment type="caution">
    <text evidence="12">The sequence shown here is derived from an EMBL/GenBank/DDBJ whole genome shotgun (WGS) entry which is preliminary data.</text>
</comment>
<evidence type="ECO:0000256" key="9">
    <source>
        <dbReference type="ARBA" id="ARBA00030617"/>
    </source>
</evidence>
<dbReference type="InterPro" id="IPR020568">
    <property type="entry name" value="Ribosomal_Su5_D2-typ_SF"/>
</dbReference>
<dbReference type="SUPFAM" id="SSF55666">
    <property type="entry name" value="Ribonuclease PH domain 2-like"/>
    <property type="match status" value="1"/>
</dbReference>
<evidence type="ECO:0000256" key="1">
    <source>
        <dbReference type="ARBA" id="ARBA00004496"/>
    </source>
</evidence>
<protein>
    <recommendedName>
        <fullName evidence="9">Ribosomal RNA-processing protein 43</fullName>
    </recommendedName>
</protein>
<evidence type="ECO:0000256" key="2">
    <source>
        <dbReference type="ARBA" id="ARBA00004604"/>
    </source>
</evidence>
<gene>
    <name evidence="12" type="ORF">M0812_29091</name>
</gene>
<dbReference type="PANTHER" id="PTHR11097:SF9">
    <property type="entry name" value="EXOSOME COMPLEX COMPONENT RRP43"/>
    <property type="match status" value="1"/>
</dbReference>
<evidence type="ECO:0000256" key="7">
    <source>
        <dbReference type="ARBA" id="ARBA00022884"/>
    </source>
</evidence>
<sequence>MAQVFAKIHPKQFFKKFFEKGVRPDNRKLNTFRKPKILKGHINSAIGSSTVRLGNTSVVSGIQAEVVVPDLNKPKMGKIQVNVELTDLSSSKHSTERVNERSAAISEYIESTLINTGTINLEELCIQESEKVWMIYLDIYTLNCDGNVLDACIISALAALQNTTLDPVIIVGENEESKEIQKEIILHNLPIPSSFGFFEDYILADPTADEEEIINSKLTIILGKNNKKSICDIYKTGSYPISRKTISTCIELAKNRSKYVIKQLKN</sequence>
<dbReference type="PANTHER" id="PTHR11097">
    <property type="entry name" value="EXOSOME COMPLEX EXONUCLEASE RIBOSOMAL RNA PROCESSING PROTEIN"/>
    <property type="match status" value="1"/>
</dbReference>
<keyword evidence="7" id="KW-0694">RNA-binding</keyword>
<evidence type="ECO:0000256" key="8">
    <source>
        <dbReference type="ARBA" id="ARBA00023242"/>
    </source>
</evidence>